<comment type="caution">
    <text evidence="1">The sequence shown here is derived from an EMBL/GenBank/DDBJ whole genome shotgun (WGS) entry which is preliminary data.</text>
</comment>
<accession>A0A6I1I2Z8</accession>
<evidence type="ECO:0000313" key="2">
    <source>
        <dbReference type="Proteomes" id="UP000468717"/>
    </source>
</evidence>
<proteinExistence type="predicted"/>
<gene>
    <name evidence="1" type="ORF">GCN75_08010</name>
</gene>
<sequence>MLLHTSLLTTVLGRALRRHAWGMLAAVSFLNVMHWMRHSALDWGDARDSLSLLLIYLGLAMLLEYKRLRDAEDASAAAEDGR</sequence>
<reference evidence="1 2" key="1">
    <citation type="submission" date="2019-10" db="EMBL/GenBank/DDBJ databases">
        <title>Three novel species isolated from a subtropical stream in China.</title>
        <authorList>
            <person name="Lu H."/>
        </authorList>
    </citation>
    <scope>NUCLEOTIDE SEQUENCE [LARGE SCALE GENOMIC DNA]</scope>
    <source>
        <strain evidence="1 2">FT13W</strain>
    </source>
</reference>
<dbReference type="EMBL" id="WFLI01000007">
    <property type="protein sequence ID" value="KAB8065314.1"/>
    <property type="molecule type" value="Genomic_DNA"/>
</dbReference>
<keyword evidence="2" id="KW-1185">Reference proteome</keyword>
<evidence type="ECO:0000313" key="1">
    <source>
        <dbReference type="EMBL" id="KAB8065314.1"/>
    </source>
</evidence>
<dbReference type="Proteomes" id="UP000468717">
    <property type="component" value="Unassembled WGS sequence"/>
</dbReference>
<protein>
    <submittedName>
        <fullName evidence="1">Uncharacterized protein</fullName>
    </submittedName>
</protein>
<dbReference type="RefSeq" id="WP_152282091.1">
    <property type="nucleotide sequence ID" value="NZ_WFLI01000007.1"/>
</dbReference>
<organism evidence="1 2">
    <name type="scientific">Janthinobacterium violaceinigrum</name>
    <dbReference type="NCBI Taxonomy" id="2654252"/>
    <lineage>
        <taxon>Bacteria</taxon>
        <taxon>Pseudomonadati</taxon>
        <taxon>Pseudomonadota</taxon>
        <taxon>Betaproteobacteria</taxon>
        <taxon>Burkholderiales</taxon>
        <taxon>Oxalobacteraceae</taxon>
        <taxon>Janthinobacterium</taxon>
    </lineage>
</organism>
<dbReference type="AlphaFoldDB" id="A0A6I1I2Z8"/>
<name>A0A6I1I2Z8_9BURK</name>